<keyword evidence="1" id="KW-0805">Transcription regulation</keyword>
<dbReference type="InterPro" id="IPR018060">
    <property type="entry name" value="HTH_AraC"/>
</dbReference>
<gene>
    <name evidence="4" type="ORF">GRFL_3030</name>
</gene>
<dbReference type="PANTHER" id="PTHR43280">
    <property type="entry name" value="ARAC-FAMILY TRANSCRIPTIONAL REGULATOR"/>
    <property type="match status" value="1"/>
</dbReference>
<evidence type="ECO:0000313" key="5">
    <source>
        <dbReference type="Proteomes" id="UP000186230"/>
    </source>
</evidence>
<dbReference type="AlphaFoldDB" id="A0A1L7I951"/>
<dbReference type="Pfam" id="PF12833">
    <property type="entry name" value="HTH_18"/>
    <property type="match status" value="1"/>
</dbReference>
<evidence type="ECO:0000313" key="4">
    <source>
        <dbReference type="EMBL" id="APU69754.1"/>
    </source>
</evidence>
<dbReference type="GO" id="GO:0043565">
    <property type="term" value="F:sequence-specific DNA binding"/>
    <property type="evidence" value="ECO:0007669"/>
    <property type="project" value="InterPro"/>
</dbReference>
<keyword evidence="3" id="KW-0804">Transcription</keyword>
<dbReference type="PANTHER" id="PTHR43280:SF2">
    <property type="entry name" value="HTH-TYPE TRANSCRIPTIONAL REGULATOR EXSA"/>
    <property type="match status" value="1"/>
</dbReference>
<dbReference type="EMBL" id="CP016359">
    <property type="protein sequence ID" value="APU69754.1"/>
    <property type="molecule type" value="Genomic_DNA"/>
</dbReference>
<dbReference type="STRING" id="1229726.GRFL_3030"/>
<keyword evidence="5" id="KW-1185">Reference proteome</keyword>
<evidence type="ECO:0000256" key="1">
    <source>
        <dbReference type="ARBA" id="ARBA00023015"/>
    </source>
</evidence>
<organism evidence="4 5">
    <name type="scientific">Christiangramia flava JLT2011</name>
    <dbReference type="NCBI Taxonomy" id="1229726"/>
    <lineage>
        <taxon>Bacteria</taxon>
        <taxon>Pseudomonadati</taxon>
        <taxon>Bacteroidota</taxon>
        <taxon>Flavobacteriia</taxon>
        <taxon>Flavobacteriales</taxon>
        <taxon>Flavobacteriaceae</taxon>
        <taxon>Christiangramia</taxon>
    </lineage>
</organism>
<proteinExistence type="predicted"/>
<protein>
    <submittedName>
        <fullName evidence="4">Uncharacterized protein</fullName>
    </submittedName>
</protein>
<keyword evidence="2" id="KW-0238">DNA-binding</keyword>
<sequence>MYPIPYSFICKLPCKHTITGLAIEQKPNNNTLLDMTQPKEFWVKNMVCSRCLKVIKQELQELGITVLCLELGKLLVEAPDLSKAQINQEVTQVLHANGFEIVKSEEDMLVERIKIFLIEQLDELPLTLKVKTSEHLSSTLHRDYKALSKLFSYKEKTTIEKYFIKLKIEKVKELIQLKQHSFSDIGYLLDYSSVNHLSRQFKDVVGLSMTDYKNTENWKRNYYDEIM</sequence>
<dbReference type="PROSITE" id="PS01124">
    <property type="entry name" value="HTH_ARAC_FAMILY_2"/>
    <property type="match status" value="1"/>
</dbReference>
<dbReference type="GO" id="GO:0003700">
    <property type="term" value="F:DNA-binding transcription factor activity"/>
    <property type="evidence" value="ECO:0007669"/>
    <property type="project" value="InterPro"/>
</dbReference>
<dbReference type="Gene3D" id="1.10.10.60">
    <property type="entry name" value="Homeodomain-like"/>
    <property type="match status" value="1"/>
</dbReference>
<reference evidence="4 5" key="1">
    <citation type="submission" date="2016-07" db="EMBL/GenBank/DDBJ databases">
        <title>Multi-omics approach to identify versatile polysaccharide utilization systems of a marine flavobacterium Gramella flava.</title>
        <authorList>
            <person name="Tang K."/>
        </authorList>
    </citation>
    <scope>NUCLEOTIDE SEQUENCE [LARGE SCALE GENOMIC DNA]</scope>
    <source>
        <strain evidence="4 5">JLT2011</strain>
    </source>
</reference>
<accession>A0A1L7I951</accession>
<dbReference type="SUPFAM" id="SSF46689">
    <property type="entry name" value="Homeodomain-like"/>
    <property type="match status" value="1"/>
</dbReference>
<evidence type="ECO:0000256" key="2">
    <source>
        <dbReference type="ARBA" id="ARBA00023125"/>
    </source>
</evidence>
<dbReference type="InterPro" id="IPR009057">
    <property type="entry name" value="Homeodomain-like_sf"/>
</dbReference>
<dbReference type="Proteomes" id="UP000186230">
    <property type="component" value="Chromosome"/>
</dbReference>
<dbReference type="KEGG" id="gfl:GRFL_3030"/>
<evidence type="ECO:0000256" key="3">
    <source>
        <dbReference type="ARBA" id="ARBA00023163"/>
    </source>
</evidence>
<name>A0A1L7I951_9FLAO</name>